<dbReference type="PROSITE" id="PS50878">
    <property type="entry name" value="RT_POL"/>
    <property type="match status" value="1"/>
</dbReference>
<sequence>MDFAIPLQRGNHIVTNKSWSEELTQLRQRTPPARRAYQRLNVAGDRQHLLQIYRDLKAQYKQILLDTKSKSWQRFVERHLAVNIWGVPYKIVNKISSPALPSSMERDDGTMTTDWQDSVQLLLSELLPDDNLEQDTLQQENFTEEEVRNAITTLKRKKDPGPDSIPADVIQQLNNEITPLLLSHNNNCLRQTRFPTIWKQADVVSIRKGDDKDPKKPKSYGPICLLNVLGKLSEKLVCGRFEEHREQLEKHPSQYGFRRDRSTDDAIHYACDSDAKYVLALLVDISGAFDNLWWPVLFRRLKDPRCSQQLYRIFRNYCQDRNANISSAGGRVCKRLTKGCPQGSVCGPVMWDVMMEELLQRLDASEDPAADRSLCR</sequence>
<reference evidence="2" key="1">
    <citation type="submission" date="2019-08" db="EMBL/GenBank/DDBJ databases">
        <title>The genome of the North American firefly Photinus pyralis.</title>
        <authorList>
            <consortium name="Photinus pyralis genome working group"/>
            <person name="Fallon T.R."/>
            <person name="Sander Lower S.E."/>
            <person name="Weng J.-K."/>
        </authorList>
    </citation>
    <scope>NUCLEOTIDE SEQUENCE</scope>
    <source>
        <strain evidence="2">TRF0915ILg1</strain>
        <tissue evidence="2">Whole body</tissue>
    </source>
</reference>
<dbReference type="AlphaFoldDB" id="A0A8K0CZ35"/>
<feature type="domain" description="Reverse transcriptase" evidence="1">
    <location>
        <begin position="187"/>
        <end position="376"/>
    </location>
</feature>
<evidence type="ECO:0000313" key="2">
    <source>
        <dbReference type="EMBL" id="KAF2893478.1"/>
    </source>
</evidence>
<comment type="caution">
    <text evidence="2">The sequence shown here is derived from an EMBL/GenBank/DDBJ whole genome shotgun (WGS) entry which is preliminary data.</text>
</comment>
<accession>A0A8K0CZ35</accession>
<dbReference type="Pfam" id="PF00078">
    <property type="entry name" value="RVT_1"/>
    <property type="match status" value="1"/>
</dbReference>
<dbReference type="SUPFAM" id="SSF56672">
    <property type="entry name" value="DNA/RNA polymerases"/>
    <property type="match status" value="1"/>
</dbReference>
<dbReference type="GO" id="GO:0071897">
    <property type="term" value="P:DNA biosynthetic process"/>
    <property type="evidence" value="ECO:0007669"/>
    <property type="project" value="UniProtKB-ARBA"/>
</dbReference>
<gene>
    <name evidence="2" type="ORF">ILUMI_12696</name>
</gene>
<dbReference type="InterPro" id="IPR000477">
    <property type="entry name" value="RT_dom"/>
</dbReference>
<evidence type="ECO:0000313" key="3">
    <source>
        <dbReference type="Proteomes" id="UP000801492"/>
    </source>
</evidence>
<proteinExistence type="predicted"/>
<protein>
    <recommendedName>
        <fullName evidence="1">Reverse transcriptase domain-containing protein</fullName>
    </recommendedName>
</protein>
<dbReference type="EMBL" id="VTPC01007959">
    <property type="protein sequence ID" value="KAF2893478.1"/>
    <property type="molecule type" value="Genomic_DNA"/>
</dbReference>
<dbReference type="CDD" id="cd01650">
    <property type="entry name" value="RT_nLTR_like"/>
    <property type="match status" value="1"/>
</dbReference>
<dbReference type="Proteomes" id="UP000801492">
    <property type="component" value="Unassembled WGS sequence"/>
</dbReference>
<name>A0A8K0CZ35_IGNLU</name>
<dbReference type="OrthoDB" id="6747807at2759"/>
<evidence type="ECO:0000259" key="1">
    <source>
        <dbReference type="PROSITE" id="PS50878"/>
    </source>
</evidence>
<dbReference type="PANTHER" id="PTHR19446">
    <property type="entry name" value="REVERSE TRANSCRIPTASES"/>
    <property type="match status" value="1"/>
</dbReference>
<keyword evidence="3" id="KW-1185">Reference proteome</keyword>
<organism evidence="2 3">
    <name type="scientific">Ignelater luminosus</name>
    <name type="common">Cucubano</name>
    <name type="synonym">Pyrophorus luminosus</name>
    <dbReference type="NCBI Taxonomy" id="2038154"/>
    <lineage>
        <taxon>Eukaryota</taxon>
        <taxon>Metazoa</taxon>
        <taxon>Ecdysozoa</taxon>
        <taxon>Arthropoda</taxon>
        <taxon>Hexapoda</taxon>
        <taxon>Insecta</taxon>
        <taxon>Pterygota</taxon>
        <taxon>Neoptera</taxon>
        <taxon>Endopterygota</taxon>
        <taxon>Coleoptera</taxon>
        <taxon>Polyphaga</taxon>
        <taxon>Elateriformia</taxon>
        <taxon>Elateroidea</taxon>
        <taxon>Elateridae</taxon>
        <taxon>Agrypninae</taxon>
        <taxon>Pyrophorini</taxon>
        <taxon>Ignelater</taxon>
    </lineage>
</organism>
<dbReference type="InterPro" id="IPR043502">
    <property type="entry name" value="DNA/RNA_pol_sf"/>
</dbReference>